<keyword evidence="17" id="KW-1185">Reference proteome</keyword>
<organism evidence="16 17">
    <name type="scientific">Cupriavidus yeoncheonensis</name>
    <dbReference type="NCBI Taxonomy" id="1462994"/>
    <lineage>
        <taxon>Bacteria</taxon>
        <taxon>Pseudomonadati</taxon>
        <taxon>Pseudomonadota</taxon>
        <taxon>Betaproteobacteria</taxon>
        <taxon>Burkholderiales</taxon>
        <taxon>Burkholderiaceae</taxon>
        <taxon>Cupriavidus</taxon>
    </lineage>
</organism>
<keyword evidence="8 13" id="KW-0472">Membrane</keyword>
<feature type="domain" description="Methyl-accepting transducer" evidence="14">
    <location>
        <begin position="266"/>
        <end position="495"/>
    </location>
</feature>
<evidence type="ECO:0000256" key="10">
    <source>
        <dbReference type="ARBA" id="ARBA00029447"/>
    </source>
</evidence>
<dbReference type="GO" id="GO:0006935">
    <property type="term" value="P:chemotaxis"/>
    <property type="evidence" value="ECO:0007669"/>
    <property type="project" value="UniProtKB-KW"/>
</dbReference>
<evidence type="ECO:0000256" key="9">
    <source>
        <dbReference type="ARBA" id="ARBA00023224"/>
    </source>
</evidence>
<dbReference type="EMBL" id="CAJPUY010000008">
    <property type="protein sequence ID" value="CAG2141861.1"/>
    <property type="molecule type" value="Genomic_DNA"/>
</dbReference>
<evidence type="ECO:0000256" key="2">
    <source>
        <dbReference type="ARBA" id="ARBA00022475"/>
    </source>
</evidence>
<dbReference type="InterPro" id="IPR003660">
    <property type="entry name" value="HAMP_dom"/>
</dbReference>
<dbReference type="InterPro" id="IPR051310">
    <property type="entry name" value="MCP_chemotaxis"/>
</dbReference>
<keyword evidence="6 13" id="KW-0812">Transmembrane</keyword>
<keyword evidence="3" id="KW-0488">Methylation</keyword>
<gene>
    <name evidence="16" type="primary">tar_1</name>
    <name evidence="16" type="ORF">LMG31506_02543</name>
</gene>
<evidence type="ECO:0000259" key="14">
    <source>
        <dbReference type="PROSITE" id="PS50111"/>
    </source>
</evidence>
<proteinExistence type="inferred from homology"/>
<name>A0A916N3N4_9BURK</name>
<dbReference type="PRINTS" id="PR00260">
    <property type="entry name" value="CHEMTRNSDUCR"/>
</dbReference>
<dbReference type="InterPro" id="IPR003122">
    <property type="entry name" value="Tar_rcpt_lig-bd"/>
</dbReference>
<dbReference type="SMART" id="SM00304">
    <property type="entry name" value="HAMP"/>
    <property type="match status" value="1"/>
</dbReference>
<evidence type="ECO:0000259" key="15">
    <source>
        <dbReference type="PROSITE" id="PS50885"/>
    </source>
</evidence>
<evidence type="ECO:0000256" key="6">
    <source>
        <dbReference type="ARBA" id="ARBA00022692"/>
    </source>
</evidence>
<reference evidence="16" key="1">
    <citation type="submission" date="2021-03" db="EMBL/GenBank/DDBJ databases">
        <authorList>
            <person name="Peeters C."/>
        </authorList>
    </citation>
    <scope>NUCLEOTIDE SEQUENCE</scope>
    <source>
        <strain evidence="16">LMG 31506</strain>
    </source>
</reference>
<dbReference type="PANTHER" id="PTHR43531">
    <property type="entry name" value="PROTEIN ICFG"/>
    <property type="match status" value="1"/>
</dbReference>
<feature type="compositionally biased region" description="Polar residues" evidence="12">
    <location>
        <begin position="546"/>
        <end position="561"/>
    </location>
</feature>
<dbReference type="SMART" id="SM00283">
    <property type="entry name" value="MA"/>
    <property type="match status" value="1"/>
</dbReference>
<feature type="region of interest" description="Disordered" evidence="12">
    <location>
        <begin position="515"/>
        <end position="567"/>
    </location>
</feature>
<dbReference type="GO" id="GO:0005886">
    <property type="term" value="C:plasma membrane"/>
    <property type="evidence" value="ECO:0007669"/>
    <property type="project" value="UniProtKB-SubCell"/>
</dbReference>
<evidence type="ECO:0000256" key="8">
    <source>
        <dbReference type="ARBA" id="ARBA00023136"/>
    </source>
</evidence>
<keyword evidence="5" id="KW-0997">Cell inner membrane</keyword>
<comment type="similarity">
    <text evidence="10">Belongs to the methyl-accepting chemotaxis (MCP) protein family.</text>
</comment>
<evidence type="ECO:0000313" key="17">
    <source>
        <dbReference type="Proteomes" id="UP000672934"/>
    </source>
</evidence>
<dbReference type="Proteomes" id="UP000672934">
    <property type="component" value="Unassembled WGS sequence"/>
</dbReference>
<comment type="caution">
    <text evidence="16">The sequence shown here is derived from an EMBL/GenBank/DDBJ whole genome shotgun (WGS) entry which is preliminary data.</text>
</comment>
<evidence type="ECO:0000256" key="11">
    <source>
        <dbReference type="PROSITE-ProRule" id="PRU00284"/>
    </source>
</evidence>
<sequence>MSQFLQTIKFRIILTLTISISLTLLVGFFGLSGMSSLNDRLQATYTGNVVPITELANTRASTLNVRLLLWRTYTEKTRTHLPRIRELQTGANEAWKAYYPSGITNDEERAIADQIDAGLKKYHLAVAQALEILEREDYESAIAFQTKEITPVGDKLTELFAADLASNIGQAKDANAESSDHSREVMWIASTLIAIGTLLSIGVAVYLVRAVSGPLDKAVRLAGNIAQGRLDGGIVVDAKGEFGKLLNAMQQMGRQLTSTVRGIRDASESVMVASKEIANGNLDLSSRTEEQASSLEQTAASMTELTQTVKQNAENAQQANSLAATARDLADTSNVEVAAMMQTIGKVSGSSAQISEITGLIEGIAFQTNILALNAAVEAARAGEQGRGFAVVAGEVRSLAQRSSSAAKEIKDLIALSSAMVREGERQALKVGESMERVKQSIGQVSNIVSEISAASAEQSQGIEQVHQAISQIDAVTQQNAALVEESTAAAQSLEEQAGKMKTEVMFFRLGDEKAATSRHDSPSRSIKQRPKVIAGRPAEAKTVTAPATANQPNPRMSNGSEDWETF</sequence>
<keyword evidence="2" id="KW-1003">Cell membrane</keyword>
<evidence type="ECO:0000256" key="5">
    <source>
        <dbReference type="ARBA" id="ARBA00022519"/>
    </source>
</evidence>
<keyword evidence="7 13" id="KW-1133">Transmembrane helix</keyword>
<feature type="transmembrane region" description="Helical" evidence="13">
    <location>
        <begin position="12"/>
        <end position="31"/>
    </location>
</feature>
<dbReference type="PROSITE" id="PS50885">
    <property type="entry name" value="HAMP"/>
    <property type="match status" value="1"/>
</dbReference>
<dbReference type="Pfam" id="PF02203">
    <property type="entry name" value="TarH"/>
    <property type="match status" value="1"/>
</dbReference>
<evidence type="ECO:0000256" key="12">
    <source>
        <dbReference type="SAM" id="MobiDB-lite"/>
    </source>
</evidence>
<keyword evidence="4" id="KW-0145">Chemotaxis</keyword>
<dbReference type="Pfam" id="PF00015">
    <property type="entry name" value="MCPsignal"/>
    <property type="match status" value="1"/>
</dbReference>
<dbReference type="SUPFAM" id="SSF58104">
    <property type="entry name" value="Methyl-accepting chemotaxis protein (MCP) signaling domain"/>
    <property type="match status" value="1"/>
</dbReference>
<evidence type="ECO:0000313" key="16">
    <source>
        <dbReference type="EMBL" id="CAG2141861.1"/>
    </source>
</evidence>
<feature type="domain" description="HAMP" evidence="15">
    <location>
        <begin position="209"/>
        <end position="261"/>
    </location>
</feature>
<evidence type="ECO:0000256" key="13">
    <source>
        <dbReference type="SAM" id="Phobius"/>
    </source>
</evidence>
<dbReference type="Pfam" id="PF00672">
    <property type="entry name" value="HAMP"/>
    <property type="match status" value="1"/>
</dbReference>
<accession>A0A916N3N4</accession>
<protein>
    <submittedName>
        <fullName evidence="16">Methyl-accepting chemotaxis protein II</fullName>
    </submittedName>
</protein>
<dbReference type="GO" id="GO:0007165">
    <property type="term" value="P:signal transduction"/>
    <property type="evidence" value="ECO:0007669"/>
    <property type="project" value="UniProtKB-KW"/>
</dbReference>
<dbReference type="FunFam" id="1.10.287.950:FF:000001">
    <property type="entry name" value="Methyl-accepting chemotaxis sensory transducer"/>
    <property type="match status" value="1"/>
</dbReference>
<dbReference type="AlphaFoldDB" id="A0A916N3N4"/>
<dbReference type="InterPro" id="IPR004090">
    <property type="entry name" value="Chemotax_Me-accpt_rcpt"/>
</dbReference>
<dbReference type="PANTHER" id="PTHR43531:SF14">
    <property type="entry name" value="METHYL-ACCEPTING CHEMOTAXIS PROTEIN I-RELATED"/>
    <property type="match status" value="1"/>
</dbReference>
<comment type="subcellular location">
    <subcellularLocation>
        <location evidence="1">Cell inner membrane</location>
        <topology evidence="1">Multi-pass membrane protein</topology>
    </subcellularLocation>
</comment>
<dbReference type="RefSeq" id="WP_211947498.1">
    <property type="nucleotide sequence ID" value="NZ_CAJPUY010000008.1"/>
</dbReference>
<dbReference type="PROSITE" id="PS50111">
    <property type="entry name" value="CHEMOTAXIS_TRANSDUC_2"/>
    <property type="match status" value="1"/>
</dbReference>
<evidence type="ECO:0000256" key="1">
    <source>
        <dbReference type="ARBA" id="ARBA00004429"/>
    </source>
</evidence>
<evidence type="ECO:0000256" key="4">
    <source>
        <dbReference type="ARBA" id="ARBA00022500"/>
    </source>
</evidence>
<dbReference type="InterPro" id="IPR004089">
    <property type="entry name" value="MCPsignal_dom"/>
</dbReference>
<dbReference type="Gene3D" id="1.10.287.950">
    <property type="entry name" value="Methyl-accepting chemotaxis protein"/>
    <property type="match status" value="1"/>
</dbReference>
<dbReference type="CDD" id="cd11386">
    <property type="entry name" value="MCP_signal"/>
    <property type="match status" value="1"/>
</dbReference>
<keyword evidence="9 11" id="KW-0807">Transducer</keyword>
<dbReference type="GO" id="GO:0004888">
    <property type="term" value="F:transmembrane signaling receptor activity"/>
    <property type="evidence" value="ECO:0007669"/>
    <property type="project" value="InterPro"/>
</dbReference>
<evidence type="ECO:0000256" key="3">
    <source>
        <dbReference type="ARBA" id="ARBA00022481"/>
    </source>
</evidence>
<evidence type="ECO:0000256" key="7">
    <source>
        <dbReference type="ARBA" id="ARBA00022989"/>
    </source>
</evidence>
<feature type="transmembrane region" description="Helical" evidence="13">
    <location>
        <begin position="185"/>
        <end position="208"/>
    </location>
</feature>